<dbReference type="EMBL" id="CACSLK010024540">
    <property type="protein sequence ID" value="CAA0823885.1"/>
    <property type="molecule type" value="Genomic_DNA"/>
</dbReference>
<evidence type="ECO:0000313" key="6">
    <source>
        <dbReference type="EMBL" id="CAA0823885.1"/>
    </source>
</evidence>
<evidence type="ECO:0000313" key="7">
    <source>
        <dbReference type="Proteomes" id="UP001153555"/>
    </source>
</evidence>
<gene>
    <name evidence="6" type="ORF">SHERM_21025</name>
</gene>
<keyword evidence="2" id="KW-0812">Transmembrane</keyword>
<evidence type="ECO:0000256" key="1">
    <source>
        <dbReference type="ARBA" id="ARBA00004141"/>
    </source>
</evidence>
<evidence type="ECO:0000256" key="3">
    <source>
        <dbReference type="ARBA" id="ARBA00022989"/>
    </source>
</evidence>
<dbReference type="Proteomes" id="UP001153555">
    <property type="component" value="Unassembled WGS sequence"/>
</dbReference>
<dbReference type="OrthoDB" id="1436450at2759"/>
<dbReference type="GO" id="GO:0016020">
    <property type="term" value="C:membrane"/>
    <property type="evidence" value="ECO:0007669"/>
    <property type="project" value="UniProtKB-SubCell"/>
</dbReference>
<feature type="region of interest" description="Disordered" evidence="5">
    <location>
        <begin position="86"/>
        <end position="108"/>
    </location>
</feature>
<organism evidence="6 7">
    <name type="scientific">Striga hermonthica</name>
    <name type="common">Purple witchweed</name>
    <name type="synonym">Buchnera hermonthica</name>
    <dbReference type="NCBI Taxonomy" id="68872"/>
    <lineage>
        <taxon>Eukaryota</taxon>
        <taxon>Viridiplantae</taxon>
        <taxon>Streptophyta</taxon>
        <taxon>Embryophyta</taxon>
        <taxon>Tracheophyta</taxon>
        <taxon>Spermatophyta</taxon>
        <taxon>Magnoliopsida</taxon>
        <taxon>eudicotyledons</taxon>
        <taxon>Gunneridae</taxon>
        <taxon>Pentapetalae</taxon>
        <taxon>asterids</taxon>
        <taxon>lamiids</taxon>
        <taxon>Lamiales</taxon>
        <taxon>Orobanchaceae</taxon>
        <taxon>Buchnereae</taxon>
        <taxon>Striga</taxon>
    </lineage>
</organism>
<protein>
    <submittedName>
        <fullName evidence="6">EamA-like transporter family</fullName>
    </submittedName>
</protein>
<name>A0A9N7N9M5_STRHE</name>
<dbReference type="AlphaFoldDB" id="A0A9N7N9M5"/>
<evidence type="ECO:0000256" key="2">
    <source>
        <dbReference type="ARBA" id="ARBA00022692"/>
    </source>
</evidence>
<keyword evidence="3" id="KW-1133">Transmembrane helix</keyword>
<sequence>MAQNSLTGMDANFALQMECAYLAKELHGGSTFGKFKIAAYPTISALPTAISSDSNGVLAAWSVVSPLQLEQNRPALFKANWSTRTRLPGFQPDDNKRPEKPAIGSPNSNFPQLFLLTSTLQLGEREIESVVDEGVSPFLVTYICNSLFIVYIPLVELGRFLEDKYGSLLFWRNTKDASLQESRALEKEILLGNGEASANSDVLNLDVIGAEENGDNDAHGGGVVGPHLVVENGGGCSGLDAKGRWTRRRTAKVSLLISPMWFFAQLTFNLSLKYTTVTVRI</sequence>
<evidence type="ECO:0000256" key="4">
    <source>
        <dbReference type="ARBA" id="ARBA00023136"/>
    </source>
</evidence>
<dbReference type="PANTHER" id="PTHR23051:SF0">
    <property type="entry name" value="SOLUTE CARRIER FAMILY 35 MEMBER F5"/>
    <property type="match status" value="1"/>
</dbReference>
<evidence type="ECO:0000256" key="5">
    <source>
        <dbReference type="SAM" id="MobiDB-lite"/>
    </source>
</evidence>
<reference evidence="6" key="1">
    <citation type="submission" date="2019-12" db="EMBL/GenBank/DDBJ databases">
        <authorList>
            <person name="Scholes J."/>
        </authorList>
    </citation>
    <scope>NUCLEOTIDE SEQUENCE</scope>
</reference>
<comment type="subcellular location">
    <subcellularLocation>
        <location evidence="1">Membrane</location>
        <topology evidence="1">Multi-pass membrane protein</topology>
    </subcellularLocation>
</comment>
<comment type="caution">
    <text evidence="6">The sequence shown here is derived from an EMBL/GenBank/DDBJ whole genome shotgun (WGS) entry which is preliminary data.</text>
</comment>
<keyword evidence="4" id="KW-0472">Membrane</keyword>
<keyword evidence="7" id="KW-1185">Reference proteome</keyword>
<accession>A0A9N7N9M5</accession>
<dbReference type="PANTHER" id="PTHR23051">
    <property type="entry name" value="SOLUTE CARRIER FAMILY 35, MEMBER F5"/>
    <property type="match status" value="1"/>
</dbReference>
<proteinExistence type="predicted"/>